<reference evidence="2" key="1">
    <citation type="submission" date="2021-04" db="EMBL/GenBank/DDBJ databases">
        <title>Luteolibacter sp. 32A isolated from the skin of an Anderson's salamander (Ambystoma andersonii).</title>
        <authorList>
            <person name="Spergser J."/>
            <person name="Busse H.-J."/>
        </authorList>
    </citation>
    <scope>NUCLEOTIDE SEQUENCE</scope>
    <source>
        <strain evidence="2">32A</strain>
    </source>
</reference>
<feature type="chain" id="PRO_5037447365" description="F5/8 type C domain-containing protein" evidence="1">
    <location>
        <begin position="33"/>
        <end position="789"/>
    </location>
</feature>
<dbReference type="Gene3D" id="2.60.120.200">
    <property type="match status" value="1"/>
</dbReference>
<keyword evidence="3" id="KW-1185">Reference proteome</keyword>
<dbReference type="EMBL" id="CP073100">
    <property type="protein sequence ID" value="QUE51120.1"/>
    <property type="molecule type" value="Genomic_DNA"/>
</dbReference>
<sequence length="789" mass="83497">MNTRSICKAGGKLGSGAWLSLPLLCLAGSLEAQTFTTLDLNAPSSVVTVNPDSSISVVAGGGDTYGTADSFTYLYEQRSGDFDVKVQVQDVTVDNASEQDSAKASLHLRANLTAGSPDIQVSATPMAGTNYVETIARTAQGGQTNDPPSNTPEFRYNGGPYPGTYRPASGSLIPVWLRMKRTGNLIQTFCSQDNLKWVVLAEYTVDPAAFPDTLYLGLASVAHIDSNENPANRVHNRFANYQNVVNPPVPNSNGTPVVAGNAPGVYPVNSVTAVNWQVSLPADGIGRSSDNSQSGQIVWNSGGFGTISRDVLVSIDGQQGPVPFSIGRYATGAFDFAMGPRDPVAAQQNLGPYSNPNRSRDTPQVTAPASQAWFPSPRYGVLIPTARVNGPIQWADGAAPFLPHVYEAIDFSSANYFGMDDGSFGNGVYYTRMSKLGNTAAHPNPAANSAGGFQRAAFDTSVAWFPYAQGWMSGAFANADTDGKAYWRNPASHSPSATSGTYSFDTNSAAALLQWNDPGGLASLKLPDVDAANGGMMFLVPNDDGSVRGPQINCAVKTDGSGWDVAIRGVEENKGNPANYIGNSRTEFSFVYVPYDAMNLVGGRIAGSTGGKINSAGAFTVNRSTPGRYEINIPGKTGANGMLILQPVGKLPANTSLVDNVTLTYSYSNGNFVVESREVVPNGAGSFDSFPLRDSDFYFAWVDFANPLAMPSLVLPVLNIERSGDIATLSWGPGGPPCTLEYSMDLESWTPVEGLTENSVTVSISNFGPKAFFRLRLISGGARSITTVR</sequence>
<protein>
    <recommendedName>
        <fullName evidence="4">F5/8 type C domain-containing protein</fullName>
    </recommendedName>
</protein>
<feature type="signal peptide" evidence="1">
    <location>
        <begin position="1"/>
        <end position="32"/>
    </location>
</feature>
<dbReference type="AlphaFoldDB" id="A0A975J006"/>
<dbReference type="RefSeq" id="WP_211631259.1">
    <property type="nucleotide sequence ID" value="NZ_CP073100.1"/>
</dbReference>
<keyword evidence="1" id="KW-0732">Signal</keyword>
<organism evidence="2 3">
    <name type="scientific">Luteolibacter ambystomatis</name>
    <dbReference type="NCBI Taxonomy" id="2824561"/>
    <lineage>
        <taxon>Bacteria</taxon>
        <taxon>Pseudomonadati</taxon>
        <taxon>Verrucomicrobiota</taxon>
        <taxon>Verrucomicrobiia</taxon>
        <taxon>Verrucomicrobiales</taxon>
        <taxon>Verrucomicrobiaceae</taxon>
        <taxon>Luteolibacter</taxon>
    </lineage>
</organism>
<evidence type="ECO:0008006" key="4">
    <source>
        <dbReference type="Google" id="ProtNLM"/>
    </source>
</evidence>
<name>A0A975J006_9BACT</name>
<accession>A0A975J006</accession>
<dbReference type="Proteomes" id="UP000676169">
    <property type="component" value="Chromosome"/>
</dbReference>
<evidence type="ECO:0000256" key="1">
    <source>
        <dbReference type="SAM" id="SignalP"/>
    </source>
</evidence>
<dbReference type="KEGG" id="lamb:KBB96_19975"/>
<gene>
    <name evidence="2" type="ORF">KBB96_19975</name>
</gene>
<proteinExistence type="predicted"/>
<evidence type="ECO:0000313" key="2">
    <source>
        <dbReference type="EMBL" id="QUE51120.1"/>
    </source>
</evidence>
<evidence type="ECO:0000313" key="3">
    <source>
        <dbReference type="Proteomes" id="UP000676169"/>
    </source>
</evidence>